<proteinExistence type="predicted"/>
<feature type="compositionally biased region" description="Basic and acidic residues" evidence="1">
    <location>
        <begin position="10"/>
        <end position="24"/>
    </location>
</feature>
<organism evidence="2">
    <name type="scientific">Oryza barthii</name>
    <dbReference type="NCBI Taxonomy" id="65489"/>
    <lineage>
        <taxon>Eukaryota</taxon>
        <taxon>Viridiplantae</taxon>
        <taxon>Streptophyta</taxon>
        <taxon>Embryophyta</taxon>
        <taxon>Tracheophyta</taxon>
        <taxon>Spermatophyta</taxon>
        <taxon>Magnoliopsida</taxon>
        <taxon>Liliopsida</taxon>
        <taxon>Poales</taxon>
        <taxon>Poaceae</taxon>
        <taxon>BOP clade</taxon>
        <taxon>Oryzoideae</taxon>
        <taxon>Oryzeae</taxon>
        <taxon>Oryzinae</taxon>
        <taxon>Oryza</taxon>
    </lineage>
</organism>
<dbReference type="EnsemblPlants" id="OBART05G01100.1">
    <property type="protein sequence ID" value="OBART05G01100.1"/>
    <property type="gene ID" value="OBART05G01100"/>
</dbReference>
<reference evidence="2" key="2">
    <citation type="submission" date="2015-03" db="UniProtKB">
        <authorList>
            <consortium name="EnsemblPlants"/>
        </authorList>
    </citation>
    <scope>IDENTIFICATION</scope>
</reference>
<evidence type="ECO:0000313" key="2">
    <source>
        <dbReference type="EnsemblPlants" id="OBART05G01100.1"/>
    </source>
</evidence>
<feature type="region of interest" description="Disordered" evidence="1">
    <location>
        <begin position="1"/>
        <end position="66"/>
    </location>
</feature>
<evidence type="ECO:0000256" key="1">
    <source>
        <dbReference type="SAM" id="MobiDB-lite"/>
    </source>
</evidence>
<sequence length="103" mass="10423">MGIRGGGGDRPAHGGEDAGPRVEEAGSCFFFSVDGWATRPPPNEPTGRKLDARQPSDPVHSIGSDGQCSRCRLALNAAGEQLAATAAAAAAMGLFPQALAPPP</sequence>
<evidence type="ECO:0000313" key="3">
    <source>
        <dbReference type="Proteomes" id="UP000026960"/>
    </source>
</evidence>
<keyword evidence="3" id="KW-1185">Reference proteome</keyword>
<dbReference type="PaxDb" id="65489-OBART05G01100.1"/>
<name>A0A0D3G2J1_9ORYZ</name>
<accession>A0A0D3G2J1</accession>
<reference evidence="2" key="1">
    <citation type="journal article" date="2009" name="Rice">
        <title>De Novo Next Generation Sequencing of Plant Genomes.</title>
        <authorList>
            <person name="Rounsley S."/>
            <person name="Marri P.R."/>
            <person name="Yu Y."/>
            <person name="He R."/>
            <person name="Sisneros N."/>
            <person name="Goicoechea J.L."/>
            <person name="Lee S.J."/>
            <person name="Angelova A."/>
            <person name="Kudrna D."/>
            <person name="Luo M."/>
            <person name="Affourtit J."/>
            <person name="Desany B."/>
            <person name="Knight J."/>
            <person name="Niazi F."/>
            <person name="Egholm M."/>
            <person name="Wing R.A."/>
        </authorList>
    </citation>
    <scope>NUCLEOTIDE SEQUENCE [LARGE SCALE GENOMIC DNA]</scope>
    <source>
        <strain evidence="2">cv. IRGC 105608</strain>
    </source>
</reference>
<dbReference type="AlphaFoldDB" id="A0A0D3G2J1"/>
<dbReference type="HOGENOM" id="CLU_179589_0_0_1"/>
<protein>
    <submittedName>
        <fullName evidence="2">Uncharacterized protein</fullName>
    </submittedName>
</protein>
<dbReference type="Proteomes" id="UP000026960">
    <property type="component" value="Chromosome 5"/>
</dbReference>
<dbReference type="Gramene" id="OBART05G01100.1">
    <property type="protein sequence ID" value="OBART05G01100.1"/>
    <property type="gene ID" value="OBART05G01100"/>
</dbReference>